<dbReference type="EMBL" id="CAJNOQ010015208">
    <property type="protein sequence ID" value="CAF1357328.1"/>
    <property type="molecule type" value="Genomic_DNA"/>
</dbReference>
<dbReference type="AlphaFoldDB" id="A0A815HVS7"/>
<accession>A0A815HVS7</accession>
<dbReference type="Proteomes" id="UP000663829">
    <property type="component" value="Unassembled WGS sequence"/>
</dbReference>
<gene>
    <name evidence="1" type="ORF">GPM918_LOCUS31204</name>
    <name evidence="2" type="ORF">SRO942_LOCUS31840</name>
</gene>
<evidence type="ECO:0000313" key="1">
    <source>
        <dbReference type="EMBL" id="CAF1357328.1"/>
    </source>
</evidence>
<dbReference type="Proteomes" id="UP000681722">
    <property type="component" value="Unassembled WGS sequence"/>
</dbReference>
<name>A0A815HVS7_9BILA</name>
<dbReference type="EMBL" id="CAJOBC010067739">
    <property type="protein sequence ID" value="CAF4232230.1"/>
    <property type="molecule type" value="Genomic_DNA"/>
</dbReference>
<evidence type="ECO:0000313" key="3">
    <source>
        <dbReference type="Proteomes" id="UP000663829"/>
    </source>
</evidence>
<reference evidence="1" key="1">
    <citation type="submission" date="2021-02" db="EMBL/GenBank/DDBJ databases">
        <authorList>
            <person name="Nowell W R."/>
        </authorList>
    </citation>
    <scope>NUCLEOTIDE SEQUENCE</scope>
</reference>
<proteinExistence type="predicted"/>
<protein>
    <submittedName>
        <fullName evidence="1">Uncharacterized protein</fullName>
    </submittedName>
</protein>
<comment type="caution">
    <text evidence="1">The sequence shown here is derived from an EMBL/GenBank/DDBJ whole genome shotgun (WGS) entry which is preliminary data.</text>
</comment>
<keyword evidence="3" id="KW-1185">Reference proteome</keyword>
<organism evidence="1 3">
    <name type="scientific">Didymodactylos carnosus</name>
    <dbReference type="NCBI Taxonomy" id="1234261"/>
    <lineage>
        <taxon>Eukaryota</taxon>
        <taxon>Metazoa</taxon>
        <taxon>Spiralia</taxon>
        <taxon>Gnathifera</taxon>
        <taxon>Rotifera</taxon>
        <taxon>Eurotatoria</taxon>
        <taxon>Bdelloidea</taxon>
        <taxon>Philodinida</taxon>
        <taxon>Philodinidae</taxon>
        <taxon>Didymodactylos</taxon>
    </lineage>
</organism>
<sequence>MVINDVDLMTISAVDASRYTIKVARVLFSKEELINGCLADYRGLRDGKVIINDEKIKTIKGAEKPQ</sequence>
<evidence type="ECO:0000313" key="2">
    <source>
        <dbReference type="EMBL" id="CAF4232230.1"/>
    </source>
</evidence>